<keyword evidence="3" id="KW-0808">Transferase</keyword>
<dbReference type="RefSeq" id="WP_243536830.1">
    <property type="nucleotide sequence ID" value="NZ_CP093442.1"/>
</dbReference>
<comment type="similarity">
    <text evidence="5">Belongs to the class-III pyridoxal-phosphate-dependent aminotransferase family.</text>
</comment>
<dbReference type="InterPro" id="IPR015421">
    <property type="entry name" value="PyrdxlP-dep_Trfase_major"/>
</dbReference>
<comment type="cofactor">
    <cofactor evidence="1">
        <name>pyridoxal 5'-phosphate</name>
        <dbReference type="ChEBI" id="CHEBI:597326"/>
    </cofactor>
</comment>
<dbReference type="GO" id="GO:0008483">
    <property type="term" value="F:transaminase activity"/>
    <property type="evidence" value="ECO:0007669"/>
    <property type="project" value="UniProtKB-KW"/>
</dbReference>
<evidence type="ECO:0000313" key="7">
    <source>
        <dbReference type="Proteomes" id="UP000830116"/>
    </source>
</evidence>
<evidence type="ECO:0000313" key="6">
    <source>
        <dbReference type="EMBL" id="UOF00659.1"/>
    </source>
</evidence>
<name>A0ABY4C859_9BACT</name>
<evidence type="ECO:0000256" key="2">
    <source>
        <dbReference type="ARBA" id="ARBA00022576"/>
    </source>
</evidence>
<dbReference type="PIRSF" id="PIRSF000521">
    <property type="entry name" value="Transaminase_4ab_Lys_Orn"/>
    <property type="match status" value="1"/>
</dbReference>
<dbReference type="SUPFAM" id="SSF53383">
    <property type="entry name" value="PLP-dependent transferases"/>
    <property type="match status" value="1"/>
</dbReference>
<reference evidence="6" key="1">
    <citation type="submission" date="2022-03" db="EMBL/GenBank/DDBJ databases">
        <title>Genome Identification and Characterization of new species Bdellovibrio reynosense LBG001 sp. nov. from a Mexico soil sample.</title>
        <authorList>
            <person name="Camilli A."/>
            <person name="Ajao Y."/>
            <person name="Guo X."/>
        </authorList>
    </citation>
    <scope>NUCLEOTIDE SEQUENCE</scope>
    <source>
        <strain evidence="6">LBG001</strain>
    </source>
</reference>
<dbReference type="CDD" id="cd00610">
    <property type="entry name" value="OAT_like"/>
    <property type="match status" value="1"/>
</dbReference>
<gene>
    <name evidence="6" type="ORF">MNR06_13225</name>
</gene>
<dbReference type="EMBL" id="CP093442">
    <property type="protein sequence ID" value="UOF00659.1"/>
    <property type="molecule type" value="Genomic_DNA"/>
</dbReference>
<dbReference type="Gene3D" id="3.90.1150.10">
    <property type="entry name" value="Aspartate Aminotransferase, domain 1"/>
    <property type="match status" value="1"/>
</dbReference>
<protein>
    <submittedName>
        <fullName evidence="6">Aspartate aminotransferase family protein</fullName>
    </submittedName>
</protein>
<organism evidence="6 7">
    <name type="scientific">Bdellovibrio reynosensis</name>
    <dbReference type="NCBI Taxonomy" id="2835041"/>
    <lineage>
        <taxon>Bacteria</taxon>
        <taxon>Pseudomonadati</taxon>
        <taxon>Bdellovibrionota</taxon>
        <taxon>Bdellovibrionia</taxon>
        <taxon>Bdellovibrionales</taxon>
        <taxon>Pseudobdellovibrionaceae</taxon>
        <taxon>Bdellovibrio</taxon>
    </lineage>
</organism>
<dbReference type="InterPro" id="IPR015424">
    <property type="entry name" value="PyrdxlP-dep_Trfase"/>
</dbReference>
<evidence type="ECO:0000256" key="4">
    <source>
        <dbReference type="ARBA" id="ARBA00022898"/>
    </source>
</evidence>
<evidence type="ECO:0000256" key="3">
    <source>
        <dbReference type="ARBA" id="ARBA00022679"/>
    </source>
</evidence>
<keyword evidence="2 6" id="KW-0032">Aminotransferase</keyword>
<accession>A0ABY4C859</accession>
<dbReference type="InterPro" id="IPR015422">
    <property type="entry name" value="PyrdxlP-dep_Trfase_small"/>
</dbReference>
<proteinExistence type="inferred from homology"/>
<keyword evidence="7" id="KW-1185">Reference proteome</keyword>
<evidence type="ECO:0000256" key="5">
    <source>
        <dbReference type="RuleBase" id="RU003560"/>
    </source>
</evidence>
<dbReference type="PANTHER" id="PTHR11986">
    <property type="entry name" value="AMINOTRANSFERASE CLASS III"/>
    <property type="match status" value="1"/>
</dbReference>
<dbReference type="Pfam" id="PF00202">
    <property type="entry name" value="Aminotran_3"/>
    <property type="match status" value="1"/>
</dbReference>
<keyword evidence="4 5" id="KW-0663">Pyridoxal phosphate</keyword>
<dbReference type="Proteomes" id="UP000830116">
    <property type="component" value="Chromosome"/>
</dbReference>
<dbReference type="Gene3D" id="3.40.640.10">
    <property type="entry name" value="Type I PLP-dependent aspartate aminotransferase-like (Major domain)"/>
    <property type="match status" value="1"/>
</dbReference>
<dbReference type="InterPro" id="IPR049704">
    <property type="entry name" value="Aminotrans_3_PPA_site"/>
</dbReference>
<dbReference type="InterPro" id="IPR005814">
    <property type="entry name" value="Aminotrans_3"/>
</dbReference>
<evidence type="ECO:0000256" key="1">
    <source>
        <dbReference type="ARBA" id="ARBA00001933"/>
    </source>
</evidence>
<sequence>MNLRQLDEKYLSRSSDPENIEVIKTKGSFIYDAKGKKYIDFTMGWCVGNVGWNNDEIRRKLKSFNGPEYVTPHHLYKSWVELARQLAQITPGKLQKSFRATGGTEAVELALQAAISHTRRHKFISIEGAYHGDSIAARSVGSPDFGRWHPLFPCYRLSPPLDEACADSAEKWLKNRDIAAVIMEPVICNLGVLIPEQKFMERIQELCKKYGTLFIVDEVATGFGRTGKMFASEHFNLEPDILCVAKAITAGFAPLGATITTEEVAKSMMSHETGYYSTYGWHPRSVDAALATIQFLLKHQERLESNTLDMGAYFSERLNQMNFKGKVEINVMGLAIGVHLKNKNYGEDIVEKARRRELLLSESDSGFTMFPALDIDFKTAKAGLDIIEDCI</sequence>
<dbReference type="PANTHER" id="PTHR11986:SF79">
    <property type="entry name" value="ACETYLORNITHINE AMINOTRANSFERASE, MITOCHONDRIAL"/>
    <property type="match status" value="1"/>
</dbReference>
<dbReference type="PROSITE" id="PS00600">
    <property type="entry name" value="AA_TRANSFER_CLASS_3"/>
    <property type="match status" value="1"/>
</dbReference>
<dbReference type="InterPro" id="IPR050103">
    <property type="entry name" value="Class-III_PLP-dep_AT"/>
</dbReference>